<accession>A0A0V1DZI2</accession>
<protein>
    <submittedName>
        <fullName evidence="1">Uncharacterized protein</fullName>
    </submittedName>
</protein>
<reference evidence="1 2" key="1">
    <citation type="submission" date="2015-01" db="EMBL/GenBank/DDBJ databases">
        <title>Evolution of Trichinella species and genotypes.</title>
        <authorList>
            <person name="Korhonen P.K."/>
            <person name="Edoardo P."/>
            <person name="Giuseppe L.R."/>
            <person name="Gasser R.B."/>
        </authorList>
    </citation>
    <scope>NUCLEOTIDE SEQUENCE [LARGE SCALE GENOMIC DNA]</scope>
    <source>
        <strain evidence="1">ISS1029</strain>
    </source>
</reference>
<gene>
    <name evidence="1" type="ORF">T11_3957</name>
</gene>
<comment type="caution">
    <text evidence="1">The sequence shown here is derived from an EMBL/GenBank/DDBJ whole genome shotgun (WGS) entry which is preliminary data.</text>
</comment>
<organism evidence="1 2">
    <name type="scientific">Trichinella zimbabwensis</name>
    <dbReference type="NCBI Taxonomy" id="268475"/>
    <lineage>
        <taxon>Eukaryota</taxon>
        <taxon>Metazoa</taxon>
        <taxon>Ecdysozoa</taxon>
        <taxon>Nematoda</taxon>
        <taxon>Enoplea</taxon>
        <taxon>Dorylaimia</taxon>
        <taxon>Trichinellida</taxon>
        <taxon>Trichinellidae</taxon>
        <taxon>Trichinella</taxon>
    </lineage>
</organism>
<dbReference type="AlphaFoldDB" id="A0A0V1DZI2"/>
<sequence>MHTPYSGKGCPGREAHWLNTRGLSRYLISIENSRAGTEIGRE</sequence>
<proteinExistence type="predicted"/>
<keyword evidence="2" id="KW-1185">Reference proteome</keyword>
<dbReference type="Proteomes" id="UP000055024">
    <property type="component" value="Unassembled WGS sequence"/>
</dbReference>
<dbReference type="EMBL" id="JYDP01007523">
    <property type="protein sequence ID" value="KRY66890.1"/>
    <property type="molecule type" value="Genomic_DNA"/>
</dbReference>
<evidence type="ECO:0000313" key="2">
    <source>
        <dbReference type="Proteomes" id="UP000055024"/>
    </source>
</evidence>
<name>A0A0V1DZI2_9BILA</name>
<evidence type="ECO:0000313" key="1">
    <source>
        <dbReference type="EMBL" id="KRY66890.1"/>
    </source>
</evidence>